<comment type="caution">
    <text evidence="2">The sequence shown here is derived from an EMBL/GenBank/DDBJ whole genome shotgun (WGS) entry which is preliminary data.</text>
</comment>
<dbReference type="Gene3D" id="2.30.110.10">
    <property type="entry name" value="Electron Transport, Fmn-binding Protein, Chain A"/>
    <property type="match status" value="1"/>
</dbReference>
<dbReference type="RefSeq" id="WP_157424765.1">
    <property type="nucleotide sequence ID" value="NZ_BAAANI010000007.1"/>
</dbReference>
<feature type="transmembrane region" description="Helical" evidence="1">
    <location>
        <begin position="12"/>
        <end position="35"/>
    </location>
</feature>
<protein>
    <submittedName>
        <fullName evidence="2">Nitroreductase family deazaflavin-dependent oxidoreductase</fullName>
    </submittedName>
</protein>
<sequence length="158" mass="17980">MGLGAKFLTTRWAVRLPIPLFTAGFGFLFFGRMLLLEHRGRSSGERRYAVIEAAERESADRIVVASGFGPTAQWYRNLQAEPRCGVSIGWRRRVPARAELLDTAESRAMLERYARDHPKAWAVLHRSIVEATGDADPEIPMVRLHLQSRRRSSRAVHR</sequence>
<name>A0ABV5SSE6_9MICO</name>
<keyword evidence="1" id="KW-0472">Membrane</keyword>
<keyword evidence="1" id="KW-0812">Transmembrane</keyword>
<keyword evidence="1" id="KW-1133">Transmembrane helix</keyword>
<dbReference type="Proteomes" id="UP001589667">
    <property type="component" value="Unassembled WGS sequence"/>
</dbReference>
<dbReference type="Pfam" id="PF04075">
    <property type="entry name" value="F420H2_quin_red"/>
    <property type="match status" value="1"/>
</dbReference>
<accession>A0ABV5SSE6</accession>
<evidence type="ECO:0000313" key="3">
    <source>
        <dbReference type="Proteomes" id="UP001589667"/>
    </source>
</evidence>
<organism evidence="2 3">
    <name type="scientific">Agromyces lapidis</name>
    <dbReference type="NCBI Taxonomy" id="279574"/>
    <lineage>
        <taxon>Bacteria</taxon>
        <taxon>Bacillati</taxon>
        <taxon>Actinomycetota</taxon>
        <taxon>Actinomycetes</taxon>
        <taxon>Micrococcales</taxon>
        <taxon>Microbacteriaceae</taxon>
        <taxon>Agromyces</taxon>
    </lineage>
</organism>
<dbReference type="InterPro" id="IPR012349">
    <property type="entry name" value="Split_barrel_FMN-bd"/>
</dbReference>
<evidence type="ECO:0000313" key="2">
    <source>
        <dbReference type="EMBL" id="MFB9642009.1"/>
    </source>
</evidence>
<dbReference type="EMBL" id="JBHMBL010000001">
    <property type="protein sequence ID" value="MFB9642009.1"/>
    <property type="molecule type" value="Genomic_DNA"/>
</dbReference>
<dbReference type="NCBIfam" id="TIGR00026">
    <property type="entry name" value="hi_GC_TIGR00026"/>
    <property type="match status" value="1"/>
</dbReference>
<proteinExistence type="predicted"/>
<dbReference type="InterPro" id="IPR004378">
    <property type="entry name" value="F420H2_quin_Rdtase"/>
</dbReference>
<gene>
    <name evidence="2" type="ORF">ACFFQV_06860</name>
</gene>
<dbReference type="SUPFAM" id="SSF50475">
    <property type="entry name" value="FMN-binding split barrel"/>
    <property type="match status" value="1"/>
</dbReference>
<evidence type="ECO:0000256" key="1">
    <source>
        <dbReference type="SAM" id="Phobius"/>
    </source>
</evidence>
<keyword evidence="3" id="KW-1185">Reference proteome</keyword>
<reference evidence="2 3" key="1">
    <citation type="submission" date="2024-09" db="EMBL/GenBank/DDBJ databases">
        <authorList>
            <person name="Sun Q."/>
            <person name="Mori K."/>
        </authorList>
    </citation>
    <scope>NUCLEOTIDE SEQUENCE [LARGE SCALE GENOMIC DNA]</scope>
    <source>
        <strain evidence="2 3">JCM 14321</strain>
    </source>
</reference>